<gene>
    <name evidence="2" type="ORF">J1C48_05735</name>
</gene>
<dbReference type="Proteomes" id="UP000664122">
    <property type="component" value="Unassembled WGS sequence"/>
</dbReference>
<evidence type="ECO:0000313" key="3">
    <source>
        <dbReference type="Proteomes" id="UP000664122"/>
    </source>
</evidence>
<feature type="transmembrane region" description="Helical" evidence="1">
    <location>
        <begin position="87"/>
        <end position="109"/>
    </location>
</feature>
<keyword evidence="3" id="KW-1185">Reference proteome</keyword>
<comment type="caution">
    <text evidence="2">The sequence shown here is derived from an EMBL/GenBank/DDBJ whole genome shotgun (WGS) entry which is preliminary data.</text>
</comment>
<accession>A0A939FV39</accession>
<evidence type="ECO:0000256" key="1">
    <source>
        <dbReference type="SAM" id="Phobius"/>
    </source>
</evidence>
<proteinExistence type="predicted"/>
<dbReference type="AlphaFoldDB" id="A0A939FV39"/>
<protein>
    <submittedName>
        <fullName evidence="2">Uncharacterized protein</fullName>
    </submittedName>
</protein>
<sequence length="115" mass="12713">MSDLSTSLGELSGFTWLTKCKFWYEALGVREEFSRHRFDWNDFVSVVVAPALALVCVYGLVHVVLYNDASLPVGHGSILCATPECTPLLYLLEIVAMGGVLIAALLLFFRADAWN</sequence>
<dbReference type="EMBL" id="JAFMPP010000003">
    <property type="protein sequence ID" value="MBO0662067.1"/>
    <property type="molecule type" value="Genomic_DNA"/>
</dbReference>
<keyword evidence="1" id="KW-0812">Transmembrane</keyword>
<dbReference type="RefSeq" id="WP_207256823.1">
    <property type="nucleotide sequence ID" value="NZ_JAFMPP010000003.1"/>
</dbReference>
<feature type="transmembrane region" description="Helical" evidence="1">
    <location>
        <begin position="43"/>
        <end position="67"/>
    </location>
</feature>
<keyword evidence="1" id="KW-0472">Membrane</keyword>
<name>A0A939FV39_9HYPH</name>
<evidence type="ECO:0000313" key="2">
    <source>
        <dbReference type="EMBL" id="MBO0662067.1"/>
    </source>
</evidence>
<reference evidence="2" key="1">
    <citation type="submission" date="2021-03" db="EMBL/GenBank/DDBJ databases">
        <title>Whole genome sequence of Jiella sp. CQZ9-1.</title>
        <authorList>
            <person name="Tuo L."/>
        </authorList>
    </citation>
    <scope>NUCLEOTIDE SEQUENCE</scope>
    <source>
        <strain evidence="2">CQZ9-1</strain>
    </source>
</reference>
<organism evidence="2 3">
    <name type="scientific">Jiella flava</name>
    <dbReference type="NCBI Taxonomy" id="2816857"/>
    <lineage>
        <taxon>Bacteria</taxon>
        <taxon>Pseudomonadati</taxon>
        <taxon>Pseudomonadota</taxon>
        <taxon>Alphaproteobacteria</taxon>
        <taxon>Hyphomicrobiales</taxon>
        <taxon>Aurantimonadaceae</taxon>
        <taxon>Jiella</taxon>
    </lineage>
</organism>
<keyword evidence="1" id="KW-1133">Transmembrane helix</keyword>